<dbReference type="RefSeq" id="XP_001422734.1">
    <property type="nucleotide sequence ID" value="XM_001422697.1"/>
</dbReference>
<dbReference type="Gene3D" id="2.60.40.10">
    <property type="entry name" value="Immunoglobulins"/>
    <property type="match status" value="1"/>
</dbReference>
<proteinExistence type="inferred from homology"/>
<dbReference type="InterPro" id="IPR006047">
    <property type="entry name" value="GH13_cat_dom"/>
</dbReference>
<gene>
    <name evidence="10" type="ORF">OSTLU_43578</name>
</gene>
<dbReference type="CDD" id="cd11326">
    <property type="entry name" value="AmyAc_Glg_debranch"/>
    <property type="match status" value="1"/>
</dbReference>
<dbReference type="CAZy" id="CBM48">
    <property type="family name" value="Carbohydrate-Binding Module Family 48"/>
</dbReference>
<dbReference type="FunFam" id="3.20.20.80:FF:000054">
    <property type="entry name" value="Glycogen debranching enzyme"/>
    <property type="match status" value="1"/>
</dbReference>
<evidence type="ECO:0000256" key="1">
    <source>
        <dbReference type="ARBA" id="ARBA00004229"/>
    </source>
</evidence>
<evidence type="ECO:0000256" key="3">
    <source>
        <dbReference type="ARBA" id="ARBA00022528"/>
    </source>
</evidence>
<feature type="domain" description="Glycosyl hydrolase family 13 catalytic" evidence="9">
    <location>
        <begin position="192"/>
        <end position="635"/>
    </location>
</feature>
<dbReference type="Pfam" id="PF00128">
    <property type="entry name" value="Alpha-amylase"/>
    <property type="match status" value="1"/>
</dbReference>
<dbReference type="Proteomes" id="UP000001568">
    <property type="component" value="Chromosome 20"/>
</dbReference>
<sequence>MTTVVKTTTRTPPKPPAAVRGVCETPTRGNAQALGATRVRGDKDDSVNFAVFSSSATAVSLVLWTPEALAKGEITAEIELDDRVNKTGSVWHVALPKCAENVLYGYRVDGPYEPEKGHRFDRSKVLLDPYAKATVSRPRYGELGKKADGSEDCWPQYAGAVPKKNKKDDREDFDWQGVTSPNRPMSDLVVYEAHVRGMTADLKTKAQPGTYAALVETLPYLKTLGVNAIELMPCHEFNELEYHSVNPATGEFRRNFWGYSTVNFFSPMTRYAEAGDKDCGRAAAQEFKYMVREAHRAGIEVIMDVVFNHTAEGNEEGLTLSFRGLDNRVYYMVAPEGQFYNYSGCGNTMNCNHAVVREFIVECLRYWVLEYHIDGFRFDLASILTRASSEWDRANIFGESTAETPMLEEVAIGTPLQDPPLIDAVSNDPVLAGTKLIAEAWDAGGLYQVGSFPHFGVWSEWNGKFRDDVRNFIRGVDGYAGLFAERLCGSPELYADGRTPAASINFVTAHDGFTLRDCVTYNEKNNIANGEENRDGEEHNQSWNCGLTCEDDGESCDPEICSLRDRQMRNFMVALFVAQGVPMLYMGDEYGHTKCGNNNTYCHDNWMNWVNWDEANDPLAGEGLARFVRQLTTLRKDNSAFRLPAFPTAENIQWHGHKPEVPLWEEDSRFVAFTLQDTTESPKFYVAFNAHHEPAFVKLPTPPEGQRWKLVLDTALETPFDFVSGDDVAEADLYTAEAMILPSLRRNAYVCVDRSAVIFQAVPIE</sequence>
<dbReference type="InterPro" id="IPR037439">
    <property type="entry name" value="Branching_enzy"/>
</dbReference>
<dbReference type="AlphaFoldDB" id="A4SB91"/>
<dbReference type="InterPro" id="IPR017853">
    <property type="entry name" value="GH"/>
</dbReference>
<keyword evidence="6" id="KW-0809">Transit peptide</keyword>
<dbReference type="Gene3D" id="3.20.20.80">
    <property type="entry name" value="Glycosidases"/>
    <property type="match status" value="1"/>
</dbReference>
<evidence type="ECO:0000256" key="5">
    <source>
        <dbReference type="ARBA" id="ARBA00022801"/>
    </source>
</evidence>
<dbReference type="eggNOG" id="KOG0470">
    <property type="taxonomic scope" value="Eukaryota"/>
</dbReference>
<dbReference type="InterPro" id="IPR014756">
    <property type="entry name" value="Ig_E-set"/>
</dbReference>
<dbReference type="SUPFAM" id="SSF81296">
    <property type="entry name" value="E set domains"/>
    <property type="match status" value="1"/>
</dbReference>
<comment type="subcellular location">
    <subcellularLocation>
        <location evidence="1">Plastid</location>
        <location evidence="1">Chloroplast</location>
    </subcellularLocation>
</comment>
<dbReference type="GeneID" id="5006791"/>
<evidence type="ECO:0000256" key="4">
    <source>
        <dbReference type="ARBA" id="ARBA00022640"/>
    </source>
</evidence>
<keyword evidence="3" id="KW-0150">Chloroplast</keyword>
<evidence type="ECO:0000259" key="9">
    <source>
        <dbReference type="SMART" id="SM00642"/>
    </source>
</evidence>
<dbReference type="InterPro" id="IPR048650">
    <property type="entry name" value="ISOA1-3-like_C"/>
</dbReference>
<dbReference type="InterPro" id="IPR013783">
    <property type="entry name" value="Ig-like_fold"/>
</dbReference>
<dbReference type="SMART" id="SM00642">
    <property type="entry name" value="Aamy"/>
    <property type="match status" value="1"/>
</dbReference>
<evidence type="ECO:0000313" key="10">
    <source>
        <dbReference type="EMBL" id="ABP01051.1"/>
    </source>
</evidence>
<keyword evidence="11" id="KW-1185">Reference proteome</keyword>
<dbReference type="EMBL" id="CP000600">
    <property type="protein sequence ID" value="ABP01051.1"/>
    <property type="molecule type" value="Genomic_DNA"/>
</dbReference>
<comment type="similarity">
    <text evidence="2">Belongs to the glycosyl hydrolase 13 family.</text>
</comment>
<dbReference type="SUPFAM" id="SSF51445">
    <property type="entry name" value="(Trans)glycosidases"/>
    <property type="match status" value="1"/>
</dbReference>
<name>A4SB91_OSTLU</name>
<evidence type="ECO:0000256" key="7">
    <source>
        <dbReference type="ARBA" id="ARBA00051664"/>
    </source>
</evidence>
<dbReference type="KEGG" id="olu:OSTLU_43578"/>
<dbReference type="OrthoDB" id="204980at2759"/>
<dbReference type="PIRSF" id="PIRSF000463">
    <property type="entry name" value="GlgB"/>
    <property type="match status" value="1"/>
</dbReference>
<dbReference type="OMA" id="HAFVNDQ"/>
<dbReference type="HOGENOM" id="CLU_011725_2_1_1"/>
<dbReference type="Gramene" id="ABP01051">
    <property type="protein sequence ID" value="ABP01051"/>
    <property type="gene ID" value="OSTLU_43578"/>
</dbReference>
<dbReference type="GO" id="GO:0003844">
    <property type="term" value="F:1,4-alpha-glucan branching enzyme activity"/>
    <property type="evidence" value="ECO:0007669"/>
    <property type="project" value="InterPro"/>
</dbReference>
<dbReference type="SUPFAM" id="SSF51011">
    <property type="entry name" value="Glycosyl hydrolase domain"/>
    <property type="match status" value="1"/>
</dbReference>
<keyword evidence="5" id="KW-0378">Hydrolase</keyword>
<dbReference type="STRING" id="436017.A4SB91"/>
<dbReference type="CDD" id="cd02856">
    <property type="entry name" value="E_set_GDE_Isoamylase_N"/>
    <property type="match status" value="1"/>
</dbReference>
<dbReference type="Pfam" id="PF02922">
    <property type="entry name" value="CBM_48"/>
    <property type="match status" value="1"/>
</dbReference>
<dbReference type="GO" id="GO:0009507">
    <property type="term" value="C:chloroplast"/>
    <property type="evidence" value="ECO:0007669"/>
    <property type="project" value="UniProtKB-SubCell"/>
</dbReference>
<accession>A4SB91</accession>
<dbReference type="InterPro" id="IPR013780">
    <property type="entry name" value="Glyco_hydro_b"/>
</dbReference>
<dbReference type="EC" id="3.2.1.68" evidence="8"/>
<dbReference type="InterPro" id="IPR044505">
    <property type="entry name" value="GlgX_Isoamylase_N_E_set"/>
</dbReference>
<dbReference type="GO" id="GO:0019156">
    <property type="term" value="F:isoamylase activity"/>
    <property type="evidence" value="ECO:0007669"/>
    <property type="project" value="UniProtKB-EC"/>
</dbReference>
<dbReference type="GO" id="GO:0005978">
    <property type="term" value="P:glycogen biosynthetic process"/>
    <property type="evidence" value="ECO:0007669"/>
    <property type="project" value="InterPro"/>
</dbReference>
<reference evidence="10 11" key="1">
    <citation type="journal article" date="2007" name="Proc. Natl. Acad. Sci. U.S.A.">
        <title>The tiny eukaryote Ostreococcus provides genomic insights into the paradox of plankton speciation.</title>
        <authorList>
            <person name="Palenik B."/>
            <person name="Grimwood J."/>
            <person name="Aerts A."/>
            <person name="Rouze P."/>
            <person name="Salamov A."/>
            <person name="Putnam N."/>
            <person name="Dupont C."/>
            <person name="Jorgensen R."/>
            <person name="Derelle E."/>
            <person name="Rombauts S."/>
            <person name="Zhou K."/>
            <person name="Otillar R."/>
            <person name="Merchant S.S."/>
            <person name="Podell S."/>
            <person name="Gaasterland T."/>
            <person name="Napoli C."/>
            <person name="Gendler K."/>
            <person name="Manuell A."/>
            <person name="Tai V."/>
            <person name="Vallon O."/>
            <person name="Piganeau G."/>
            <person name="Jancek S."/>
            <person name="Heijde M."/>
            <person name="Jabbari K."/>
            <person name="Bowler C."/>
            <person name="Lohr M."/>
            <person name="Robbens S."/>
            <person name="Werner G."/>
            <person name="Dubchak I."/>
            <person name="Pazour G.J."/>
            <person name="Ren Q."/>
            <person name="Paulsen I."/>
            <person name="Delwiche C."/>
            <person name="Schmutz J."/>
            <person name="Rokhsar D."/>
            <person name="Van de Peer Y."/>
            <person name="Moreau H."/>
            <person name="Grigoriev I.V."/>
        </authorList>
    </citation>
    <scope>NUCLEOTIDE SEQUENCE [LARGE SCALE GENOMIC DNA]</scope>
    <source>
        <strain evidence="10 11">CCE9901</strain>
    </source>
</reference>
<keyword evidence="4" id="KW-0934">Plastid</keyword>
<protein>
    <recommendedName>
        <fullName evidence="8">isoamylase</fullName>
        <ecNumber evidence="8">3.2.1.68</ecNumber>
    </recommendedName>
</protein>
<evidence type="ECO:0000313" key="11">
    <source>
        <dbReference type="Proteomes" id="UP000001568"/>
    </source>
</evidence>
<evidence type="ECO:0000256" key="6">
    <source>
        <dbReference type="ARBA" id="ARBA00022946"/>
    </source>
</evidence>
<comment type="catalytic activity">
    <reaction evidence="7">
        <text>Hydrolysis of (1-&gt;6)-alpha-D-glucosidic branch linkages in glycogen, amylopectin and their beta-limit dextrins.</text>
        <dbReference type="EC" id="3.2.1.68"/>
    </reaction>
</comment>
<evidence type="ECO:0000256" key="8">
    <source>
        <dbReference type="ARBA" id="ARBA00066531"/>
    </source>
</evidence>
<organism evidence="10 11">
    <name type="scientific">Ostreococcus lucimarinus (strain CCE9901)</name>
    <dbReference type="NCBI Taxonomy" id="436017"/>
    <lineage>
        <taxon>Eukaryota</taxon>
        <taxon>Viridiplantae</taxon>
        <taxon>Chlorophyta</taxon>
        <taxon>Mamiellophyceae</taxon>
        <taxon>Mamiellales</taxon>
        <taxon>Bathycoccaceae</taxon>
        <taxon>Ostreococcus</taxon>
    </lineage>
</organism>
<dbReference type="CAZy" id="GH13">
    <property type="family name" value="Glycoside Hydrolase Family 13"/>
</dbReference>
<evidence type="ECO:0000256" key="2">
    <source>
        <dbReference type="ARBA" id="ARBA00008061"/>
    </source>
</evidence>
<dbReference type="InterPro" id="IPR004193">
    <property type="entry name" value="Glyco_hydro_13_N"/>
</dbReference>
<dbReference type="Gene3D" id="2.60.40.1180">
    <property type="entry name" value="Golgi alpha-mannosidase II"/>
    <property type="match status" value="1"/>
</dbReference>
<dbReference type="Pfam" id="PF21156">
    <property type="entry name" value="ISOA1-3_C"/>
    <property type="match status" value="1"/>
</dbReference>
<dbReference type="PANTHER" id="PTHR43002">
    <property type="entry name" value="GLYCOGEN DEBRANCHING ENZYME"/>
    <property type="match status" value="1"/>
</dbReference>